<dbReference type="Proteomes" id="UP000037393">
    <property type="component" value="Unassembled WGS sequence"/>
</dbReference>
<feature type="transmembrane region" description="Helical" evidence="1">
    <location>
        <begin position="6"/>
        <end position="27"/>
    </location>
</feature>
<dbReference type="EMBL" id="JNGI01000014">
    <property type="protein sequence ID" value="KNC95341.1"/>
    <property type="molecule type" value="Genomic_DNA"/>
</dbReference>
<feature type="transmembrane region" description="Helical" evidence="1">
    <location>
        <begin position="846"/>
        <end position="864"/>
    </location>
</feature>
<feature type="transmembrane region" description="Helical" evidence="1">
    <location>
        <begin position="126"/>
        <end position="145"/>
    </location>
</feature>
<sequence>MDELLFLGSVILFFALVVVPAMAIIAIRRSGAVRDELMALRRRVEQLEQRKPELAPVVQPTPTVQAATVPRAAPEPAVVRAPPPAAEPKPESAWLPALKPLPEGKPSAFGGMVTSLVRWFMQGNPLAKLGIILLFLGLSFLIRYSVEHQLLSLELRLTFTALAAVGLLAFGWFLRHKQRVYALILQGGGTGVLYLTVFGAFRLWNMLPVSLAFGLLVLICATSVGLAILQKALSLAMLASLGGYLTPLLLSSGSGNYVALFSFYLLLSVGILAISVWQHWRELNLLGLLFTFGIGTLWGMQSYKPAFYLNSQLFLIANILLFGVLSVVLSLRAQNRGQRVVDGILLFAPPLVGYGLQYGMTQHMAYGPALSALAYGGVYMLLAWLALKRFSIGGKPLVLAALALGGAFATLAIPLALSARWTAMAWALEGLGVLWLGVQQQQRRMSVSGTVLLLLALGSAITAFMEPRNALTMMMIALVMSICWLAAAWLWCALQRRDVSWTLLAGGLCFWIVGLYQVSVLLLDGEAYVNAATLALIAVSAWVWRYGGKRLSWEAVGHAKWLLWPAILLLLGFQVYHEGIFTAGWESLAWLVALPSAILLLRRDGEQLPRMASRSLHLSLFWMILLALACELFWFVWALPWGMDAWMSGLVMAAGGVIVMLVDVAIRRQIWPFRVWPEGYGALAMAPVAIVLLLLLIVANMQDGVVFQQQYLPLINPLEEGAAFALLGLLIYSRFPVLLFPQRVAAFRRGMHIALLALSFWWLNGLLLRALAHFGGVPWYLESLWHSRLIQTTFALFWMLTALIVMLRATRRASRYEWLGGAVLLGVVIVKLLLVDSARGGGLARAIAFIGVAVLVLIIGYFSPLPPKAEAVKKAGEEE</sequence>
<feature type="transmembrane region" description="Helical" evidence="1">
    <location>
        <begin position="789"/>
        <end position="809"/>
    </location>
</feature>
<keyword evidence="1" id="KW-0812">Transmembrane</keyword>
<dbReference type="PANTHER" id="PTHR38434:SF1">
    <property type="entry name" value="BLL2549 PROTEIN"/>
    <property type="match status" value="1"/>
</dbReference>
<keyword evidence="1" id="KW-0472">Membrane</keyword>
<feature type="transmembrane region" description="Helical" evidence="1">
    <location>
        <begin position="753"/>
        <end position="777"/>
    </location>
</feature>
<evidence type="ECO:0000313" key="3">
    <source>
        <dbReference type="Proteomes" id="UP000037393"/>
    </source>
</evidence>
<feature type="transmembrane region" description="Helical" evidence="1">
    <location>
        <begin position="528"/>
        <end position="547"/>
    </location>
</feature>
<keyword evidence="1" id="KW-1133">Transmembrane helix</keyword>
<feature type="transmembrane region" description="Helical" evidence="1">
    <location>
        <begin position="366"/>
        <end position="385"/>
    </location>
</feature>
<dbReference type="RefSeq" id="WP_049855881.1">
    <property type="nucleotide sequence ID" value="NZ_JNGI01000014.1"/>
</dbReference>
<dbReference type="OrthoDB" id="207428at2"/>
<dbReference type="GO" id="GO:0004497">
    <property type="term" value="F:monooxygenase activity"/>
    <property type="evidence" value="ECO:0007669"/>
    <property type="project" value="UniProtKB-KW"/>
</dbReference>
<dbReference type="AlphaFoldDB" id="A0A0L0H318"/>
<dbReference type="InterPro" id="IPR014600">
    <property type="entry name" value="UCP035905_mem"/>
</dbReference>
<evidence type="ECO:0000313" key="2">
    <source>
        <dbReference type="EMBL" id="KNC95341.1"/>
    </source>
</evidence>
<dbReference type="PIRSF" id="PIRSF035905">
    <property type="entry name" value="UCP035905_mp"/>
    <property type="match status" value="1"/>
</dbReference>
<dbReference type="PANTHER" id="PTHR38434">
    <property type="entry name" value="BLL2549 PROTEIN"/>
    <property type="match status" value="1"/>
</dbReference>
<dbReference type="PATRIC" id="fig|379893.4.peg.810"/>
<accession>A0A0L0H318</accession>
<organism evidence="2 3">
    <name type="scientific">Trabulsiella odontotermitis</name>
    <dbReference type="NCBI Taxonomy" id="379893"/>
    <lineage>
        <taxon>Bacteria</taxon>
        <taxon>Pseudomonadati</taxon>
        <taxon>Pseudomonadota</taxon>
        <taxon>Gammaproteobacteria</taxon>
        <taxon>Enterobacterales</taxon>
        <taxon>Enterobacteriaceae</taxon>
        <taxon>Trabulsiella</taxon>
    </lineage>
</organism>
<feature type="transmembrane region" description="Helical" evidence="1">
    <location>
        <begin position="621"/>
        <end position="639"/>
    </location>
</feature>
<name>A0A0L0H318_9ENTR</name>
<feature type="transmembrane region" description="Helical" evidence="1">
    <location>
        <begin position="207"/>
        <end position="228"/>
    </location>
</feature>
<feature type="transmembrane region" description="Helical" evidence="1">
    <location>
        <begin position="645"/>
        <end position="666"/>
    </location>
</feature>
<feature type="transmembrane region" description="Helical" evidence="1">
    <location>
        <begin position="471"/>
        <end position="494"/>
    </location>
</feature>
<feature type="transmembrane region" description="Helical" evidence="1">
    <location>
        <begin position="397"/>
        <end position="415"/>
    </location>
</feature>
<feature type="transmembrane region" description="Helical" evidence="1">
    <location>
        <begin position="283"/>
        <end position="301"/>
    </location>
</feature>
<dbReference type="InterPro" id="IPR019286">
    <property type="entry name" value="DUF2339_TM"/>
</dbReference>
<feature type="transmembrane region" description="Helical" evidence="1">
    <location>
        <begin position="445"/>
        <end position="465"/>
    </location>
</feature>
<dbReference type="Pfam" id="PF10101">
    <property type="entry name" value="DUF2339"/>
    <property type="match status" value="1"/>
</dbReference>
<feature type="transmembrane region" description="Helical" evidence="1">
    <location>
        <begin position="583"/>
        <end position="601"/>
    </location>
</feature>
<feature type="transmembrane region" description="Helical" evidence="1">
    <location>
        <begin position="421"/>
        <end position="438"/>
    </location>
</feature>
<proteinExistence type="predicted"/>
<feature type="transmembrane region" description="Helical" evidence="1">
    <location>
        <begin position="721"/>
        <end position="741"/>
    </location>
</feature>
<protein>
    <submittedName>
        <fullName evidence="2">Beta-carotene 15,15'-monooxygenase</fullName>
    </submittedName>
</protein>
<feature type="transmembrane region" description="Helical" evidence="1">
    <location>
        <begin position="816"/>
        <end position="834"/>
    </location>
</feature>
<keyword evidence="2" id="KW-0560">Oxidoreductase</keyword>
<dbReference type="STRING" id="379893.GCA_001297775_00911"/>
<feature type="transmembrane region" description="Helical" evidence="1">
    <location>
        <begin position="501"/>
        <end position="522"/>
    </location>
</feature>
<keyword evidence="3" id="KW-1185">Reference proteome</keyword>
<keyword evidence="2" id="KW-0503">Monooxygenase</keyword>
<feature type="transmembrane region" description="Helical" evidence="1">
    <location>
        <begin position="181"/>
        <end position="201"/>
    </location>
</feature>
<evidence type="ECO:0000256" key="1">
    <source>
        <dbReference type="SAM" id="Phobius"/>
    </source>
</evidence>
<feature type="transmembrane region" description="Helical" evidence="1">
    <location>
        <begin position="343"/>
        <end position="360"/>
    </location>
</feature>
<feature type="transmembrane region" description="Helical" evidence="1">
    <location>
        <begin position="157"/>
        <end position="174"/>
    </location>
</feature>
<feature type="transmembrane region" description="Helical" evidence="1">
    <location>
        <begin position="235"/>
        <end position="251"/>
    </location>
</feature>
<feature type="transmembrane region" description="Helical" evidence="1">
    <location>
        <begin position="313"/>
        <end position="331"/>
    </location>
</feature>
<comment type="caution">
    <text evidence="2">The sequence shown here is derived from an EMBL/GenBank/DDBJ whole genome shotgun (WGS) entry which is preliminary data.</text>
</comment>
<feature type="transmembrane region" description="Helical" evidence="1">
    <location>
        <begin position="257"/>
        <end position="276"/>
    </location>
</feature>
<feature type="transmembrane region" description="Helical" evidence="1">
    <location>
        <begin position="559"/>
        <end position="577"/>
    </location>
</feature>
<feature type="transmembrane region" description="Helical" evidence="1">
    <location>
        <begin position="678"/>
        <end position="701"/>
    </location>
</feature>
<gene>
    <name evidence="2" type="ORF">GM31_03955</name>
</gene>
<reference evidence="2 3" key="1">
    <citation type="journal article" date="2015" name="Appl. Environ. Microbiol.">
        <title>The Enterobacterium Trabulsiella odontotermitis Presents Novel Adaptations Related to Its Association with Fungus-Growing Termites.</title>
        <authorList>
            <person name="Sapountzis P."/>
            <person name="Gruntjes T."/>
            <person name="Otani S."/>
            <person name="Estevez J."/>
            <person name="da Costa R.R."/>
            <person name="Plunkett G.3rd."/>
            <person name="Perna N.T."/>
            <person name="Poulsen M."/>
        </authorList>
    </citation>
    <scope>NUCLEOTIDE SEQUENCE [LARGE SCALE GENOMIC DNA]</scope>
    <source>
        <strain evidence="2 3">12</strain>
    </source>
</reference>